<comment type="similarity">
    <text evidence="2 8">Belongs to the phosphoglycerate mutase family. BPG-dependent PGAM subfamily.</text>
</comment>
<gene>
    <name evidence="10" type="ORF">Ctob_005278</name>
</gene>
<keyword evidence="3 8" id="KW-0324">Glycolysis</keyword>
<feature type="chain" id="PRO_5005602329" description="Phosphoglycerate mutase" evidence="9">
    <location>
        <begin position="23"/>
        <end position="796"/>
    </location>
</feature>
<dbReference type="GO" id="GO:0004619">
    <property type="term" value="F:phosphoglycerate mutase activity"/>
    <property type="evidence" value="ECO:0007669"/>
    <property type="project" value="UniProtKB-EC"/>
</dbReference>
<dbReference type="CDD" id="cd07067">
    <property type="entry name" value="HP_PGM_like"/>
    <property type="match status" value="2"/>
</dbReference>
<dbReference type="Pfam" id="PF00300">
    <property type="entry name" value="His_Phos_1"/>
    <property type="match status" value="3"/>
</dbReference>
<evidence type="ECO:0000256" key="5">
    <source>
        <dbReference type="PIRSR" id="PIRSR613078-1"/>
    </source>
</evidence>
<evidence type="ECO:0000256" key="2">
    <source>
        <dbReference type="ARBA" id="ARBA00006717"/>
    </source>
</evidence>
<dbReference type="InterPro" id="IPR013078">
    <property type="entry name" value="His_Pase_superF_clade-1"/>
</dbReference>
<feature type="binding site" evidence="6">
    <location>
        <begin position="162"/>
        <end position="163"/>
    </location>
    <ligand>
        <name>substrate</name>
    </ligand>
</feature>
<dbReference type="FunFam" id="3.40.50.1240:FF:000003">
    <property type="entry name" value="2,3-bisphosphoglycerate-dependent phosphoglycerate mutase"/>
    <property type="match status" value="2"/>
</dbReference>
<dbReference type="AlphaFoldDB" id="A0A0M0JZP8"/>
<feature type="active site" description="Tele-phosphohistidine intermediate" evidence="5">
    <location>
        <position position="57"/>
    </location>
</feature>
<feature type="binding site" evidence="6">
    <location>
        <begin position="245"/>
        <end position="246"/>
    </location>
    <ligand>
        <name>substrate</name>
    </ligand>
</feature>
<feature type="active site" description="Proton donor/acceptor" evidence="5">
    <location>
        <position position="135"/>
    </location>
</feature>
<feature type="binding site" evidence="6">
    <location>
        <position position="108"/>
    </location>
    <ligand>
        <name>substrate</name>
    </ligand>
</feature>
<keyword evidence="4 8" id="KW-0413">Isomerase</keyword>
<accession>A0A0M0JZP8</accession>
<dbReference type="InterPro" id="IPR005952">
    <property type="entry name" value="Phosphogly_mut1"/>
</dbReference>
<evidence type="ECO:0000256" key="8">
    <source>
        <dbReference type="RuleBase" id="RU004511"/>
    </source>
</evidence>
<evidence type="ECO:0000313" key="10">
    <source>
        <dbReference type="EMBL" id="KOO32121.1"/>
    </source>
</evidence>
<evidence type="ECO:0000256" key="1">
    <source>
        <dbReference type="ARBA" id="ARBA00000380"/>
    </source>
</evidence>
<dbReference type="InterPro" id="IPR029033">
    <property type="entry name" value="His_PPase_superfam"/>
</dbReference>
<proteinExistence type="inferred from homology"/>
<dbReference type="HAMAP" id="MF_01039">
    <property type="entry name" value="PGAM_GpmA"/>
    <property type="match status" value="2"/>
</dbReference>
<dbReference type="InterPro" id="IPR001345">
    <property type="entry name" value="PG/BPGM_mutase_AS"/>
</dbReference>
<name>A0A0M0JZP8_9EUKA</name>
<evidence type="ECO:0000256" key="4">
    <source>
        <dbReference type="ARBA" id="ARBA00023235"/>
    </source>
</evidence>
<dbReference type="NCBIfam" id="TIGR01258">
    <property type="entry name" value="pgm_1"/>
    <property type="match status" value="2"/>
</dbReference>
<comment type="catalytic activity">
    <reaction evidence="1 8">
        <text>(2R)-2-phosphoglycerate = (2R)-3-phosphoglycerate</text>
        <dbReference type="Rhea" id="RHEA:15901"/>
        <dbReference type="ChEBI" id="CHEBI:58272"/>
        <dbReference type="ChEBI" id="CHEBI:58289"/>
        <dbReference type="EC" id="5.4.2.11"/>
    </reaction>
</comment>
<evidence type="ECO:0000256" key="7">
    <source>
        <dbReference type="PIRSR" id="PIRSR613078-3"/>
    </source>
</evidence>
<evidence type="ECO:0000313" key="11">
    <source>
        <dbReference type="Proteomes" id="UP000037460"/>
    </source>
</evidence>
<protein>
    <recommendedName>
        <fullName evidence="8">Phosphoglycerate mutase</fullName>
        <ecNumber evidence="8">5.4.2.11</ecNumber>
    </recommendedName>
</protein>
<dbReference type="SUPFAM" id="SSF53254">
    <property type="entry name" value="Phosphoglycerate mutase-like"/>
    <property type="match status" value="2"/>
</dbReference>
<sequence length="796" mass="87638">MRGRSPSTAAVIAVLLFRGACALPCRAALPTSRRTAVRPRMSGEPEGKPATLTLVRHGQSEWNLANRFTGWVDVDLTARGIAEAREAGRALKADGAQFDLVVTSSLRRAVRTSCLLLSGVSTCWVPMLKDVRLNEQHSGAMTGRNKVELANEYGQELVMQWRRGFDVPPPPISIKAPLQRTICEDERYRRQQASSSGASGGPSYDVLVPNGESFRDCLERVRAVWEDTLRPSLHAGKNVLVVSHGNTLRALIKLVDGVGDGDAFHLDMPTACPLVYQLDAHGIVQGGPHGTWGDSSVRRNGRFLYDDERVVQAQQMMRSQVLRNIAVSTITSSNSSSSISICDAWSEDGVSSTRVAVGEAGEDFNVRTLGKPERQPVAQAEEGFQAIFGEDIVKSGPGLEAQLTPATPATLEAPSYVPFAGRESDALSSELSAQASLELANFAYQITGDPQKRWDDRRLIGDYRRLGGAGGLKLRQRQQAAQDTSAPPREREPRCSLILLRHGYSEWNEANLFTGWADPPLTSRGRDEARLAGSLLRAAGIGRIERVYSSLHERAIKTAWLLLDEMELQWVPLSYTWRLNERHYGALTGRNKRDCSQEYGLAQVQRWRRSVNEPPPPMDAGAAAALLDERAYRDVPKPLAESLDQCAERLRPFLEVELTAAMRKAVDECGFVAEQEGLPVEVPTFVVSASENVLRALVRELEELSDDETPLIDVPHATPLVYRLDSALRPLPSALAKSPLRKGWYMADPERIAASQKSIREEVDCRLNDVPCKVDEEDEETCFVNSAASTEWACGL</sequence>
<dbReference type="OrthoDB" id="4818801at2759"/>
<dbReference type="SMART" id="SM00855">
    <property type="entry name" value="PGAM"/>
    <property type="match status" value="2"/>
</dbReference>
<dbReference type="Gene3D" id="3.40.50.1240">
    <property type="entry name" value="Phosphoglycerate mutase-like"/>
    <property type="match status" value="2"/>
</dbReference>
<evidence type="ECO:0000256" key="9">
    <source>
        <dbReference type="SAM" id="SignalP"/>
    </source>
</evidence>
<evidence type="ECO:0000256" key="6">
    <source>
        <dbReference type="PIRSR" id="PIRSR613078-2"/>
    </source>
</evidence>
<organism evidence="10 11">
    <name type="scientific">Chrysochromulina tobinii</name>
    <dbReference type="NCBI Taxonomy" id="1460289"/>
    <lineage>
        <taxon>Eukaryota</taxon>
        <taxon>Haptista</taxon>
        <taxon>Haptophyta</taxon>
        <taxon>Prymnesiophyceae</taxon>
        <taxon>Prymnesiales</taxon>
        <taxon>Chrysochromulinaceae</taxon>
        <taxon>Chrysochromulina</taxon>
    </lineage>
</organism>
<dbReference type="PANTHER" id="PTHR11931">
    <property type="entry name" value="PHOSPHOGLYCERATE MUTASE"/>
    <property type="match status" value="1"/>
</dbReference>
<feature type="binding site" evidence="6">
    <location>
        <begin position="56"/>
        <end position="63"/>
    </location>
    <ligand>
        <name>substrate</name>
    </ligand>
</feature>
<feature type="binding site" evidence="6">
    <location>
        <begin position="69"/>
        <end position="70"/>
    </location>
    <ligand>
        <name>substrate</name>
    </ligand>
</feature>
<comment type="caution">
    <text evidence="10">The sequence shown here is derived from an EMBL/GenBank/DDBJ whole genome shotgun (WGS) entry which is preliminary data.</text>
</comment>
<keyword evidence="9" id="KW-0732">Signal</keyword>
<feature type="signal peptide" evidence="9">
    <location>
        <begin position="1"/>
        <end position="22"/>
    </location>
</feature>
<dbReference type="EC" id="5.4.2.11" evidence="8"/>
<keyword evidence="11" id="KW-1185">Reference proteome</keyword>
<feature type="site" description="Transition state stabilizer" evidence="7">
    <location>
        <position position="244"/>
    </location>
</feature>
<evidence type="ECO:0000256" key="3">
    <source>
        <dbReference type="ARBA" id="ARBA00023152"/>
    </source>
</evidence>
<reference evidence="11" key="1">
    <citation type="journal article" date="2015" name="PLoS Genet.">
        <title>Genome Sequence and Transcriptome Analyses of Chrysochromulina tobin: Metabolic Tools for Enhanced Algal Fitness in the Prominent Order Prymnesiales (Haptophyceae).</title>
        <authorList>
            <person name="Hovde B.T."/>
            <person name="Deodato C.R."/>
            <person name="Hunsperger H.M."/>
            <person name="Ryken S.A."/>
            <person name="Yost W."/>
            <person name="Jha R.K."/>
            <person name="Patterson J."/>
            <person name="Monnat R.J. Jr."/>
            <person name="Barlow S.B."/>
            <person name="Starkenburg S.R."/>
            <person name="Cattolico R.A."/>
        </authorList>
    </citation>
    <scope>NUCLEOTIDE SEQUENCE</scope>
    <source>
        <strain evidence="11">CCMP291</strain>
    </source>
</reference>
<feature type="binding site" evidence="6">
    <location>
        <position position="146"/>
    </location>
    <ligand>
        <name>substrate</name>
    </ligand>
</feature>
<dbReference type="GO" id="GO:0006096">
    <property type="term" value="P:glycolytic process"/>
    <property type="evidence" value="ECO:0007669"/>
    <property type="project" value="UniProtKB-KW"/>
</dbReference>
<dbReference type="EMBL" id="JWZX01001846">
    <property type="protein sequence ID" value="KOO32121.1"/>
    <property type="molecule type" value="Genomic_DNA"/>
</dbReference>
<dbReference type="PROSITE" id="PS00175">
    <property type="entry name" value="PG_MUTASE"/>
    <property type="match status" value="1"/>
</dbReference>
<dbReference type="Proteomes" id="UP000037460">
    <property type="component" value="Unassembled WGS sequence"/>
</dbReference>